<feature type="compositionally biased region" description="Basic residues" evidence="1">
    <location>
        <begin position="140"/>
        <end position="149"/>
    </location>
</feature>
<feature type="region of interest" description="Disordered" evidence="1">
    <location>
        <begin position="124"/>
        <end position="155"/>
    </location>
</feature>
<dbReference type="EMBL" id="BSUN01000001">
    <property type="protein sequence ID" value="GMA35710.1"/>
    <property type="molecule type" value="Genomic_DNA"/>
</dbReference>
<comment type="caution">
    <text evidence="2">The sequence shown here is derived from an EMBL/GenBank/DDBJ whole genome shotgun (WGS) entry which is preliminary data.</text>
</comment>
<dbReference type="RefSeq" id="WP_284328152.1">
    <property type="nucleotide sequence ID" value="NZ_BSUN01000001.1"/>
</dbReference>
<dbReference type="Proteomes" id="UP001157125">
    <property type="component" value="Unassembled WGS sequence"/>
</dbReference>
<gene>
    <name evidence="2" type="ORF">GCM10025876_19140</name>
</gene>
<reference evidence="3" key="1">
    <citation type="journal article" date="2019" name="Int. J. Syst. Evol. Microbiol.">
        <title>The Global Catalogue of Microorganisms (GCM) 10K type strain sequencing project: providing services to taxonomists for standard genome sequencing and annotation.</title>
        <authorList>
            <consortium name="The Broad Institute Genomics Platform"/>
            <consortium name="The Broad Institute Genome Sequencing Center for Infectious Disease"/>
            <person name="Wu L."/>
            <person name="Ma J."/>
        </authorList>
    </citation>
    <scope>NUCLEOTIDE SEQUENCE [LARGE SCALE GENOMIC DNA]</scope>
    <source>
        <strain evidence="3">NBRC 112299</strain>
    </source>
</reference>
<sequence length="155" mass="16333">MGRKKHQAKDVDKYRAQAEEAAAKAKIAADQATASAKAAAKRAQEWAGPQVKKAQEWAGPQVGKAVAWGAPKAEKAYHAGARKASPYVRRAGGKATEWTDIAHAAIVGAAIPAVISAVEAAAVEPKKKSGGFGKPADRWRPRRRRHRGARGVGPS</sequence>
<accession>A0ABQ6ID32</accession>
<evidence type="ECO:0000313" key="3">
    <source>
        <dbReference type="Proteomes" id="UP001157125"/>
    </source>
</evidence>
<proteinExistence type="predicted"/>
<keyword evidence="3" id="KW-1185">Reference proteome</keyword>
<evidence type="ECO:0000313" key="2">
    <source>
        <dbReference type="EMBL" id="GMA35710.1"/>
    </source>
</evidence>
<name>A0ABQ6ID32_9MICO</name>
<protein>
    <submittedName>
        <fullName evidence="2">Uncharacterized protein</fullName>
    </submittedName>
</protein>
<evidence type="ECO:0000256" key="1">
    <source>
        <dbReference type="SAM" id="MobiDB-lite"/>
    </source>
</evidence>
<organism evidence="2 3">
    <name type="scientific">Demequina litorisediminis</name>
    <dbReference type="NCBI Taxonomy" id="1849022"/>
    <lineage>
        <taxon>Bacteria</taxon>
        <taxon>Bacillati</taxon>
        <taxon>Actinomycetota</taxon>
        <taxon>Actinomycetes</taxon>
        <taxon>Micrococcales</taxon>
        <taxon>Demequinaceae</taxon>
        <taxon>Demequina</taxon>
    </lineage>
</organism>